<dbReference type="InterPro" id="IPR012340">
    <property type="entry name" value="NA-bd_OB-fold"/>
</dbReference>
<evidence type="ECO:0000256" key="4">
    <source>
        <dbReference type="RuleBase" id="RU003872"/>
    </source>
</evidence>
<dbReference type="GeneID" id="34520972"/>
<name>W6MM51_9ASCO</name>
<dbReference type="PRINTS" id="PR00973">
    <property type="entry name" value="RIBOSOMALS17"/>
</dbReference>
<dbReference type="PANTHER" id="PTHR10744">
    <property type="entry name" value="40S RIBOSOMAL PROTEIN S11 FAMILY MEMBER"/>
    <property type="match status" value="1"/>
</dbReference>
<dbReference type="RefSeq" id="XP_022459584.1">
    <property type="nucleotide sequence ID" value="XM_022601997.1"/>
</dbReference>
<dbReference type="InterPro" id="IPR019979">
    <property type="entry name" value="Ribosomal_uS17_CS"/>
</dbReference>
<evidence type="ECO:0000256" key="3">
    <source>
        <dbReference type="ARBA" id="ARBA00023274"/>
    </source>
</evidence>
<evidence type="ECO:0008006" key="7">
    <source>
        <dbReference type="Google" id="ProtNLM"/>
    </source>
</evidence>
<dbReference type="CDD" id="cd00364">
    <property type="entry name" value="Ribosomal_uS17"/>
    <property type="match status" value="1"/>
</dbReference>
<proteinExistence type="inferred from homology"/>
<keyword evidence="6" id="KW-1185">Reference proteome</keyword>
<dbReference type="GO" id="GO:0003735">
    <property type="term" value="F:structural constituent of ribosome"/>
    <property type="evidence" value="ECO:0007669"/>
    <property type="project" value="InterPro"/>
</dbReference>
<evidence type="ECO:0000256" key="2">
    <source>
        <dbReference type="ARBA" id="ARBA00022980"/>
    </source>
</evidence>
<reference evidence="5" key="1">
    <citation type="submission" date="2013-12" db="EMBL/GenBank/DDBJ databases">
        <authorList>
            <person name="Genoscope - CEA"/>
        </authorList>
    </citation>
    <scope>NUCLEOTIDE SEQUENCE</scope>
    <source>
        <strain evidence="5">CBS 1993</strain>
    </source>
</reference>
<dbReference type="AlphaFoldDB" id="W6MM51"/>
<dbReference type="PANTHER" id="PTHR10744:SF9">
    <property type="entry name" value="40S RIBOSOMAL PROTEIN S11-RELATED"/>
    <property type="match status" value="1"/>
</dbReference>
<organism evidence="5 6">
    <name type="scientific">Kuraishia capsulata CBS 1993</name>
    <dbReference type="NCBI Taxonomy" id="1382522"/>
    <lineage>
        <taxon>Eukaryota</taxon>
        <taxon>Fungi</taxon>
        <taxon>Dikarya</taxon>
        <taxon>Ascomycota</taxon>
        <taxon>Saccharomycotina</taxon>
        <taxon>Pichiomycetes</taxon>
        <taxon>Pichiales</taxon>
        <taxon>Pichiaceae</taxon>
        <taxon>Kuraishia</taxon>
    </lineage>
</organism>
<dbReference type="SUPFAM" id="SSF50249">
    <property type="entry name" value="Nucleic acid-binding proteins"/>
    <property type="match status" value="1"/>
</dbReference>
<gene>
    <name evidence="5" type="ORF">KUCA_T00003569001</name>
</gene>
<dbReference type="Pfam" id="PF00366">
    <property type="entry name" value="Ribosomal_S17"/>
    <property type="match status" value="1"/>
</dbReference>
<comment type="similarity">
    <text evidence="1 4">Belongs to the universal ribosomal protein uS17 family.</text>
</comment>
<dbReference type="GO" id="GO:0006412">
    <property type="term" value="P:translation"/>
    <property type="evidence" value="ECO:0007669"/>
    <property type="project" value="InterPro"/>
</dbReference>
<protein>
    <recommendedName>
        <fullName evidence="7">40S ribosomal protein S11 N-terminal domain-containing protein</fullName>
    </recommendedName>
</protein>
<keyword evidence="2 4" id="KW-0689">Ribosomal protein</keyword>
<dbReference type="Proteomes" id="UP000019384">
    <property type="component" value="Unassembled WGS sequence"/>
</dbReference>
<dbReference type="HOGENOM" id="CLU_073626_4_0_1"/>
<accession>W6MM51</accession>
<keyword evidence="3 4" id="KW-0687">Ribonucleoprotein</keyword>
<dbReference type="InterPro" id="IPR000266">
    <property type="entry name" value="Ribosomal_uS17"/>
</dbReference>
<dbReference type="OrthoDB" id="10254436at2759"/>
<sequence>MHRTIIIRREYLHYVPKYNRFEKRHKNLAAHLSPAFRVNEGDVVVVGQCRPLSKTVRFNVVRIAASASSKNKSFSKF</sequence>
<dbReference type="STRING" id="1382522.W6MM51"/>
<dbReference type="EMBL" id="HG793128">
    <property type="protein sequence ID" value="CDK27591.1"/>
    <property type="molecule type" value="Genomic_DNA"/>
</dbReference>
<dbReference type="PROSITE" id="PS00056">
    <property type="entry name" value="RIBOSOMAL_S17"/>
    <property type="match status" value="1"/>
</dbReference>
<reference evidence="5" key="2">
    <citation type="submission" date="2014-02" db="EMBL/GenBank/DDBJ databases">
        <title>Complete DNA sequence of /Kuraishia capsulata/ illustrates novel genomic features among budding yeasts (/Saccharomycotina/).</title>
        <authorList>
            <person name="Morales L."/>
            <person name="Noel B."/>
            <person name="Porcel B."/>
            <person name="Marcet-Houben M."/>
            <person name="Hullo M-F."/>
            <person name="Sacerdot C."/>
            <person name="Tekaia F."/>
            <person name="Leh-Louis V."/>
            <person name="Despons L."/>
            <person name="Khanna V."/>
            <person name="Aury J-M."/>
            <person name="Barbe V."/>
            <person name="Couloux A."/>
            <person name="Labadie K."/>
            <person name="Pelletier E."/>
            <person name="Souciet J-L."/>
            <person name="Boekhout T."/>
            <person name="Gabaldon T."/>
            <person name="Wincker P."/>
            <person name="Dujon B."/>
        </authorList>
    </citation>
    <scope>NUCLEOTIDE SEQUENCE</scope>
    <source>
        <strain evidence="5">CBS 1993</strain>
    </source>
</reference>
<dbReference type="GO" id="GO:0022627">
    <property type="term" value="C:cytosolic small ribosomal subunit"/>
    <property type="evidence" value="ECO:0007669"/>
    <property type="project" value="TreeGrafter"/>
</dbReference>
<dbReference type="Gene3D" id="2.40.50.1000">
    <property type="match status" value="1"/>
</dbReference>
<evidence type="ECO:0000256" key="1">
    <source>
        <dbReference type="ARBA" id="ARBA00010254"/>
    </source>
</evidence>
<evidence type="ECO:0000313" key="6">
    <source>
        <dbReference type="Proteomes" id="UP000019384"/>
    </source>
</evidence>
<evidence type="ECO:0000313" key="5">
    <source>
        <dbReference type="EMBL" id="CDK27591.1"/>
    </source>
</evidence>